<evidence type="ECO:0000313" key="3">
    <source>
        <dbReference type="Proteomes" id="UP000271241"/>
    </source>
</evidence>
<name>A0A4P9XSU0_9FUNG</name>
<evidence type="ECO:0000313" key="2">
    <source>
        <dbReference type="EMBL" id="RKP09203.1"/>
    </source>
</evidence>
<evidence type="ECO:0000256" key="1">
    <source>
        <dbReference type="SAM" id="MobiDB-lite"/>
    </source>
</evidence>
<dbReference type="Proteomes" id="UP000271241">
    <property type="component" value="Unassembled WGS sequence"/>
</dbReference>
<keyword evidence="3" id="KW-1185">Reference proteome</keyword>
<feature type="compositionally biased region" description="Basic and acidic residues" evidence="1">
    <location>
        <begin position="82"/>
        <end position="92"/>
    </location>
</feature>
<feature type="compositionally biased region" description="Polar residues" evidence="1">
    <location>
        <begin position="50"/>
        <end position="61"/>
    </location>
</feature>
<accession>A0A4P9XSU0</accession>
<reference evidence="3" key="1">
    <citation type="journal article" date="2018" name="Nat. Microbiol.">
        <title>Leveraging single-cell genomics to expand the fungal tree of life.</title>
        <authorList>
            <person name="Ahrendt S.R."/>
            <person name="Quandt C.A."/>
            <person name="Ciobanu D."/>
            <person name="Clum A."/>
            <person name="Salamov A."/>
            <person name="Andreopoulos B."/>
            <person name="Cheng J.F."/>
            <person name="Woyke T."/>
            <person name="Pelin A."/>
            <person name="Henrissat B."/>
            <person name="Reynolds N.K."/>
            <person name="Benny G.L."/>
            <person name="Smith M.E."/>
            <person name="James T.Y."/>
            <person name="Grigoriev I.V."/>
        </authorList>
    </citation>
    <scope>NUCLEOTIDE SEQUENCE [LARGE SCALE GENOMIC DNA]</scope>
    <source>
        <strain evidence="3">RSA 1356</strain>
    </source>
</reference>
<protein>
    <submittedName>
        <fullName evidence="2">Uncharacterized protein</fullName>
    </submittedName>
</protein>
<dbReference type="EMBL" id="KZ992532">
    <property type="protein sequence ID" value="RKP09203.1"/>
    <property type="molecule type" value="Genomic_DNA"/>
</dbReference>
<feature type="region of interest" description="Disordered" evidence="1">
    <location>
        <begin position="1"/>
        <end position="96"/>
    </location>
</feature>
<gene>
    <name evidence="2" type="ORF">THASP1DRAFT_29000</name>
</gene>
<proteinExistence type="predicted"/>
<sequence>MSSAASFFSKAPAEPADVNAFADNIEESDFGSSEDAPIEEEEGPPKENSDQSSSDGSNIGNSRDRESDVDDGSVNDDASNNEEARLIRRGQSDTENLDTVVKSTNANMIVSKSERRPSSRKIDHNVAAGLRLPKPLPEHWIQMNRLKVERVRQEEQKLVQVISDVNQIIGYISPASLVGHLSSGTRPAPVAIVNNVASGTLNLVADAVQAVPLADSVLPKAAGAFSGMIGSLFPDIGRSADEETA</sequence>
<dbReference type="AlphaFoldDB" id="A0A4P9XSU0"/>
<feature type="compositionally biased region" description="Low complexity" evidence="1">
    <location>
        <begin position="1"/>
        <end position="16"/>
    </location>
</feature>
<organism evidence="2 3">
    <name type="scientific">Thamnocephalis sphaerospora</name>
    <dbReference type="NCBI Taxonomy" id="78915"/>
    <lineage>
        <taxon>Eukaryota</taxon>
        <taxon>Fungi</taxon>
        <taxon>Fungi incertae sedis</taxon>
        <taxon>Zoopagomycota</taxon>
        <taxon>Zoopagomycotina</taxon>
        <taxon>Zoopagomycetes</taxon>
        <taxon>Zoopagales</taxon>
        <taxon>Sigmoideomycetaceae</taxon>
        <taxon>Thamnocephalis</taxon>
    </lineage>
</organism>